<dbReference type="SUPFAM" id="SSF53335">
    <property type="entry name" value="S-adenosyl-L-methionine-dependent methyltransferases"/>
    <property type="match status" value="1"/>
</dbReference>
<dbReference type="Gene3D" id="3.40.50.150">
    <property type="entry name" value="Vaccinia Virus protein VP39"/>
    <property type="match status" value="1"/>
</dbReference>
<feature type="domain" description="Methyltransferase" evidence="1">
    <location>
        <begin position="62"/>
        <end position="147"/>
    </location>
</feature>
<dbReference type="RefSeq" id="WP_246140749.1">
    <property type="nucleotide sequence ID" value="NZ_BAAATQ010000017.1"/>
</dbReference>
<dbReference type="Proteomes" id="UP000319825">
    <property type="component" value="Unassembled WGS sequence"/>
</dbReference>
<dbReference type="EMBL" id="VLKE01000001">
    <property type="protein sequence ID" value="TWH68721.1"/>
    <property type="molecule type" value="Genomic_DNA"/>
</dbReference>
<evidence type="ECO:0000313" key="2">
    <source>
        <dbReference type="EMBL" id="TWH68721.1"/>
    </source>
</evidence>
<name>A0A562ICJ8_MICOL</name>
<keyword evidence="2" id="KW-0808">Transferase</keyword>
<comment type="caution">
    <text evidence="2">The sequence shown here is derived from an EMBL/GenBank/DDBJ whole genome shotgun (WGS) entry which is preliminary data.</text>
</comment>
<dbReference type="Pfam" id="PF13649">
    <property type="entry name" value="Methyltransf_25"/>
    <property type="match status" value="1"/>
</dbReference>
<dbReference type="GO" id="GO:0008168">
    <property type="term" value="F:methyltransferase activity"/>
    <property type="evidence" value="ECO:0007669"/>
    <property type="project" value="UniProtKB-KW"/>
</dbReference>
<sequence>MTGPAALLGGFEAALAGPPGADRWWLVTEDGVRVPLPVRRWHGGPEPALAGVLDRCAGPTIDLGCGPGRLAAALAGRGLVALGVDVSPAAVRLARARGAVAVRRDLFGPLPAEGRWAHALLVDGNIGIGGDPVRLLRRCAGLVRPGGTTLVEFAPPGSGLWRGGARVTSGSPGGERLGASFRWAWAGVEWAPSLAAAAGLTVAAVLPLDGRWFVELSRP</sequence>
<evidence type="ECO:0000259" key="1">
    <source>
        <dbReference type="Pfam" id="PF13649"/>
    </source>
</evidence>
<dbReference type="InterPro" id="IPR041698">
    <property type="entry name" value="Methyltransf_25"/>
</dbReference>
<proteinExistence type="predicted"/>
<evidence type="ECO:0000313" key="3">
    <source>
        <dbReference type="Proteomes" id="UP000319825"/>
    </source>
</evidence>
<dbReference type="GO" id="GO:0032259">
    <property type="term" value="P:methylation"/>
    <property type="evidence" value="ECO:0007669"/>
    <property type="project" value="UniProtKB-KW"/>
</dbReference>
<keyword evidence="3" id="KW-1185">Reference proteome</keyword>
<dbReference type="InterPro" id="IPR029063">
    <property type="entry name" value="SAM-dependent_MTases_sf"/>
</dbReference>
<reference evidence="2 3" key="1">
    <citation type="submission" date="2019-07" db="EMBL/GenBank/DDBJ databases">
        <title>R&amp;d 2014.</title>
        <authorList>
            <person name="Klenk H.-P."/>
        </authorList>
    </citation>
    <scope>NUCLEOTIDE SEQUENCE [LARGE SCALE GENOMIC DNA]</scope>
    <source>
        <strain evidence="2 3">DSM 43868</strain>
    </source>
</reference>
<accession>A0A562ICJ8</accession>
<keyword evidence="2" id="KW-0489">Methyltransferase</keyword>
<protein>
    <submittedName>
        <fullName evidence="2">Methyltransferase family protein</fullName>
    </submittedName>
</protein>
<organism evidence="2 3">
    <name type="scientific">Micromonospora olivasterospora</name>
    <dbReference type="NCBI Taxonomy" id="1880"/>
    <lineage>
        <taxon>Bacteria</taxon>
        <taxon>Bacillati</taxon>
        <taxon>Actinomycetota</taxon>
        <taxon>Actinomycetes</taxon>
        <taxon>Micromonosporales</taxon>
        <taxon>Micromonosporaceae</taxon>
        <taxon>Micromonospora</taxon>
    </lineage>
</organism>
<dbReference type="CDD" id="cd02440">
    <property type="entry name" value="AdoMet_MTases"/>
    <property type="match status" value="1"/>
</dbReference>
<gene>
    <name evidence="2" type="ORF">JD77_03719</name>
</gene>
<dbReference type="AlphaFoldDB" id="A0A562ICJ8"/>